<feature type="disulfide bond" description="Redox-active" evidence="5">
    <location>
        <begin position="41"/>
        <end position="46"/>
    </location>
</feature>
<dbReference type="InterPro" id="IPR001100">
    <property type="entry name" value="Pyr_nuc-diS_OxRdtase"/>
</dbReference>
<dbReference type="RefSeq" id="WP_137248227.1">
    <property type="nucleotide sequence ID" value="NZ_SZQA01000016.1"/>
</dbReference>
<keyword evidence="3 4" id="KW-0274">FAD</keyword>
<dbReference type="Pfam" id="PF02852">
    <property type="entry name" value="Pyr_redox_dim"/>
    <property type="match status" value="1"/>
</dbReference>
<dbReference type="Pfam" id="PF07992">
    <property type="entry name" value="Pyr_redox_2"/>
    <property type="match status" value="1"/>
</dbReference>
<evidence type="ECO:0000256" key="2">
    <source>
        <dbReference type="ARBA" id="ARBA00022630"/>
    </source>
</evidence>
<dbReference type="PANTHER" id="PTHR43014">
    <property type="entry name" value="MERCURIC REDUCTASE"/>
    <property type="match status" value="1"/>
</dbReference>
<dbReference type="GO" id="GO:0050660">
    <property type="term" value="F:flavin adenine dinucleotide binding"/>
    <property type="evidence" value="ECO:0007669"/>
    <property type="project" value="TreeGrafter"/>
</dbReference>
<reference evidence="8 9" key="1">
    <citation type="submission" date="2019-04" db="EMBL/GenBank/DDBJ databases">
        <title>Herbidospora sp. NEAU-GS14.nov., a novel actinomycete isolated from soil.</title>
        <authorList>
            <person name="Han L."/>
        </authorList>
    </citation>
    <scope>NUCLEOTIDE SEQUENCE [LARGE SCALE GENOMIC DNA]</scope>
    <source>
        <strain evidence="8 9">NEAU-GS14</strain>
    </source>
</reference>
<protein>
    <submittedName>
        <fullName evidence="8">NAD(P)/FAD-dependent oxidoreductase</fullName>
    </submittedName>
</protein>
<dbReference type="PANTHER" id="PTHR43014:SF2">
    <property type="entry name" value="MERCURIC REDUCTASE"/>
    <property type="match status" value="1"/>
</dbReference>
<dbReference type="Gene3D" id="3.50.50.60">
    <property type="entry name" value="FAD/NAD(P)-binding domain"/>
    <property type="match status" value="2"/>
</dbReference>
<dbReference type="OrthoDB" id="9800167at2"/>
<feature type="binding site" evidence="4">
    <location>
        <position position="298"/>
    </location>
    <ligand>
        <name>FAD</name>
        <dbReference type="ChEBI" id="CHEBI:57692"/>
    </ligand>
</feature>
<keyword evidence="2" id="KW-0285">Flavoprotein</keyword>
<accession>A0A4U3ME83</accession>
<evidence type="ECO:0000313" key="9">
    <source>
        <dbReference type="Proteomes" id="UP000308705"/>
    </source>
</evidence>
<dbReference type="InterPro" id="IPR004099">
    <property type="entry name" value="Pyr_nucl-diS_OxRdtase_dimer"/>
</dbReference>
<evidence type="ECO:0000256" key="5">
    <source>
        <dbReference type="PIRSR" id="PIRSR000350-4"/>
    </source>
</evidence>
<dbReference type="PIRSF" id="PIRSF000350">
    <property type="entry name" value="Mercury_reductase_MerA"/>
    <property type="match status" value="1"/>
</dbReference>
<evidence type="ECO:0000259" key="7">
    <source>
        <dbReference type="Pfam" id="PF07992"/>
    </source>
</evidence>
<dbReference type="SUPFAM" id="SSF55424">
    <property type="entry name" value="FAD/NAD-linked reductases, dimerisation (C-terminal) domain"/>
    <property type="match status" value="1"/>
</dbReference>
<feature type="binding site" evidence="4">
    <location>
        <position position="50"/>
    </location>
    <ligand>
        <name>FAD</name>
        <dbReference type="ChEBI" id="CHEBI:57692"/>
    </ligand>
</feature>
<evidence type="ECO:0000256" key="1">
    <source>
        <dbReference type="ARBA" id="ARBA00007532"/>
    </source>
</evidence>
<dbReference type="PRINTS" id="PR00368">
    <property type="entry name" value="FADPNR"/>
</dbReference>
<dbReference type="GO" id="GO:0003955">
    <property type="term" value="F:NAD(P)H dehydrogenase (quinone) activity"/>
    <property type="evidence" value="ECO:0007669"/>
    <property type="project" value="TreeGrafter"/>
</dbReference>
<name>A0A4U3ME83_9ACTN</name>
<comment type="similarity">
    <text evidence="1">Belongs to the class-I pyridine nucleotide-disulfide oxidoreductase family.</text>
</comment>
<feature type="domain" description="FAD/NAD(P)-binding" evidence="7">
    <location>
        <begin position="4"/>
        <end position="313"/>
    </location>
</feature>
<sequence>MDEFDVIVLGMGPGGEDAAGRLVEAGLSVAGVEADLVGGECPYWGCVPSKMMIRAAHVLGEARRVSGLAGDATVSPDWTPVARRIRAEAADDWNDQAAADRFEKKGGHLVRGHGVVTGPREVTVGDRVLRARRGLLISTGTRPAIPDIDGLAGTPYWTNHEAVATESVPESMIVLGGGAIGLELAQVFARFGTEITILEAAPHLLPGEEPEAGKLIAKVFRDEGIRVLTGVSASRVRYDGRFAVTVGDEVIEAANLLVVAGRRTDLTGLSVIGIDETGKFIPTDPRMRVADGVWAAGDVTGHGGFTHVANYQGRIAALDILGEEVAGADYRAVPRVTYTDPEVGAVGLTEKQARAEGLAVTIGVTTAGARDWIHGTKDILIKLVAADDVLVGATAVGPAGGEVMGALAVAVHARVPVPTLRSMMYAYPTFHRGIEDALKNLLNQDGP</sequence>
<feature type="binding site" evidence="4">
    <location>
        <begin position="176"/>
        <end position="183"/>
    </location>
    <ligand>
        <name>NAD(+)</name>
        <dbReference type="ChEBI" id="CHEBI:57540"/>
    </ligand>
</feature>
<feature type="binding site" evidence="4">
    <location>
        <position position="199"/>
    </location>
    <ligand>
        <name>NAD(+)</name>
        <dbReference type="ChEBI" id="CHEBI:57540"/>
    </ligand>
</feature>
<dbReference type="EMBL" id="SZQA01000016">
    <property type="protein sequence ID" value="TKK87391.1"/>
    <property type="molecule type" value="Genomic_DNA"/>
</dbReference>
<feature type="binding site" evidence="4">
    <location>
        <position position="114"/>
    </location>
    <ligand>
        <name>FAD</name>
        <dbReference type="ChEBI" id="CHEBI:57692"/>
    </ligand>
</feature>
<evidence type="ECO:0000259" key="6">
    <source>
        <dbReference type="Pfam" id="PF02852"/>
    </source>
</evidence>
<evidence type="ECO:0000256" key="3">
    <source>
        <dbReference type="ARBA" id="ARBA00022827"/>
    </source>
</evidence>
<evidence type="ECO:0000313" key="8">
    <source>
        <dbReference type="EMBL" id="TKK87391.1"/>
    </source>
</evidence>
<comment type="caution">
    <text evidence="8">The sequence shown here is derived from an EMBL/GenBank/DDBJ whole genome shotgun (WGS) entry which is preliminary data.</text>
</comment>
<dbReference type="Proteomes" id="UP000308705">
    <property type="component" value="Unassembled WGS sequence"/>
</dbReference>
<dbReference type="InterPro" id="IPR016156">
    <property type="entry name" value="FAD/NAD-linked_Rdtase_dimer_sf"/>
</dbReference>
<feature type="domain" description="Pyridine nucleotide-disulphide oxidoreductase dimerisation" evidence="6">
    <location>
        <begin position="333"/>
        <end position="436"/>
    </location>
</feature>
<dbReference type="InterPro" id="IPR023753">
    <property type="entry name" value="FAD/NAD-binding_dom"/>
</dbReference>
<keyword evidence="4" id="KW-0520">NAD</keyword>
<dbReference type="SUPFAM" id="SSF51905">
    <property type="entry name" value="FAD/NAD(P)-binding domain"/>
    <property type="match status" value="1"/>
</dbReference>
<dbReference type="AlphaFoldDB" id="A0A4U3ME83"/>
<gene>
    <name evidence="8" type="ORF">FDA94_17995</name>
</gene>
<feature type="binding site" evidence="4">
    <location>
        <position position="261"/>
    </location>
    <ligand>
        <name>NAD(+)</name>
        <dbReference type="ChEBI" id="CHEBI:57540"/>
    </ligand>
</feature>
<proteinExistence type="inferred from homology"/>
<dbReference type="PRINTS" id="PR00411">
    <property type="entry name" value="PNDRDTASEI"/>
</dbReference>
<keyword evidence="4" id="KW-0547">Nucleotide-binding</keyword>
<keyword evidence="9" id="KW-1185">Reference proteome</keyword>
<dbReference type="Gene3D" id="3.30.390.30">
    <property type="match status" value="1"/>
</dbReference>
<organism evidence="8 9">
    <name type="scientific">Herbidospora galbida</name>
    <dbReference type="NCBI Taxonomy" id="2575442"/>
    <lineage>
        <taxon>Bacteria</taxon>
        <taxon>Bacillati</taxon>
        <taxon>Actinomycetota</taxon>
        <taxon>Actinomycetes</taxon>
        <taxon>Streptosporangiales</taxon>
        <taxon>Streptosporangiaceae</taxon>
        <taxon>Herbidospora</taxon>
    </lineage>
</organism>
<comment type="cofactor">
    <cofactor evidence="4">
        <name>FAD</name>
        <dbReference type="ChEBI" id="CHEBI:57692"/>
    </cofactor>
    <text evidence="4">Binds 1 FAD per subunit.</text>
</comment>
<evidence type="ECO:0000256" key="4">
    <source>
        <dbReference type="PIRSR" id="PIRSR000350-3"/>
    </source>
</evidence>
<dbReference type="InterPro" id="IPR036188">
    <property type="entry name" value="FAD/NAD-bd_sf"/>
</dbReference>